<accession>A0ACA9PEC2</accession>
<gene>
    <name evidence="1" type="ORF">ACOLOM_LOCUS10472</name>
</gene>
<organism evidence="1 2">
    <name type="scientific">Acaulospora colombiana</name>
    <dbReference type="NCBI Taxonomy" id="27376"/>
    <lineage>
        <taxon>Eukaryota</taxon>
        <taxon>Fungi</taxon>
        <taxon>Fungi incertae sedis</taxon>
        <taxon>Mucoromycota</taxon>
        <taxon>Glomeromycotina</taxon>
        <taxon>Glomeromycetes</taxon>
        <taxon>Diversisporales</taxon>
        <taxon>Acaulosporaceae</taxon>
        <taxon>Acaulospora</taxon>
    </lineage>
</organism>
<keyword evidence="2" id="KW-1185">Reference proteome</keyword>
<protein>
    <submittedName>
        <fullName evidence="1">7714_t:CDS:1</fullName>
    </submittedName>
</protein>
<proteinExistence type="predicted"/>
<reference evidence="1" key="1">
    <citation type="submission" date="2021-06" db="EMBL/GenBank/DDBJ databases">
        <authorList>
            <person name="Kallberg Y."/>
            <person name="Tangrot J."/>
            <person name="Rosling A."/>
        </authorList>
    </citation>
    <scope>NUCLEOTIDE SEQUENCE</scope>
    <source>
        <strain evidence="1">CL356</strain>
    </source>
</reference>
<name>A0ACA9PEC2_9GLOM</name>
<sequence>MNTPAAQGRPRQISNNSQPGSRPGAGGGGSGTSSPVGDRRQAQAGGNKAVPKAKAAQLKLEHFYKLAVEAAVERNTR</sequence>
<evidence type="ECO:0000313" key="2">
    <source>
        <dbReference type="Proteomes" id="UP000789525"/>
    </source>
</evidence>
<evidence type="ECO:0000313" key="1">
    <source>
        <dbReference type="EMBL" id="CAG8706460.1"/>
    </source>
</evidence>
<comment type="caution">
    <text evidence="1">The sequence shown here is derived from an EMBL/GenBank/DDBJ whole genome shotgun (WGS) entry which is preliminary data.</text>
</comment>
<dbReference type="Proteomes" id="UP000789525">
    <property type="component" value="Unassembled WGS sequence"/>
</dbReference>
<dbReference type="EMBL" id="CAJVPT010033956">
    <property type="protein sequence ID" value="CAG8706460.1"/>
    <property type="molecule type" value="Genomic_DNA"/>
</dbReference>